<dbReference type="AlphaFoldDB" id="S8A374"/>
<protein>
    <submittedName>
        <fullName evidence="2">Uncharacterized protein</fullName>
    </submittedName>
</protein>
<evidence type="ECO:0000313" key="2">
    <source>
        <dbReference type="EMBL" id="EPS37445.1"/>
    </source>
</evidence>
<evidence type="ECO:0000256" key="1">
    <source>
        <dbReference type="SAM" id="MobiDB-lite"/>
    </source>
</evidence>
<name>S8A374_DACHA</name>
<accession>S8A374</accession>
<sequence length="448" mass="50427">MPPHQYKLTAISPIHQSTSISPSSSSPSSSPSSSQSQSQSQSQYRPYHYGRQRTLEGPRSLNAGVAVINHVVMELGGIRTPQLSSGSTGTLKITTKGAVPNARYSWTTDEVVQLGFPNEMHEWIPLWDIGTTDEMLQMGVTHVERFVRQEGYNGEFKRINDQQLKDYDEMVVKDNIQGTNRYSFCLTIRKGKATYYNFGAERRIEFQSKGRENWSWARKIETTYKLKSKDPRELIVISFFQARDYAPGYLKPNFYKGVSNCGAEGPKFVFIFAPKTDNATFWRSKIRILEQLSDPTQALYLANVETIREEYERARRRVYEAAGLKHVPLIHQPKQGQPSRSLPKAIGYRPSPLRPMAPPANPNTFPFIKAGNAEPAVAKTMVPNYRPGYIPPHLRAKIITPVISQSAPAQTQSIPSVSPINTAPPVTPQSDFMLIAESDTSTMWKRAN</sequence>
<dbReference type="HOGENOM" id="CLU_611134_0_0_1"/>
<dbReference type="EMBL" id="AQGS01000640">
    <property type="protein sequence ID" value="EPS37445.1"/>
    <property type="molecule type" value="Genomic_DNA"/>
</dbReference>
<dbReference type="Proteomes" id="UP000015100">
    <property type="component" value="Unassembled WGS sequence"/>
</dbReference>
<gene>
    <name evidence="2" type="ORF">H072_8895</name>
</gene>
<proteinExistence type="predicted"/>
<evidence type="ECO:0000313" key="3">
    <source>
        <dbReference type="Proteomes" id="UP000015100"/>
    </source>
</evidence>
<organism evidence="2 3">
    <name type="scientific">Dactylellina haptotyla (strain CBS 200.50)</name>
    <name type="common">Nematode-trapping fungus</name>
    <name type="synonym">Monacrosporium haptotylum</name>
    <dbReference type="NCBI Taxonomy" id="1284197"/>
    <lineage>
        <taxon>Eukaryota</taxon>
        <taxon>Fungi</taxon>
        <taxon>Dikarya</taxon>
        <taxon>Ascomycota</taxon>
        <taxon>Pezizomycotina</taxon>
        <taxon>Orbiliomycetes</taxon>
        <taxon>Orbiliales</taxon>
        <taxon>Orbiliaceae</taxon>
        <taxon>Dactylellina</taxon>
    </lineage>
</organism>
<reference evidence="3" key="2">
    <citation type="submission" date="2013-04" db="EMBL/GenBank/DDBJ databases">
        <title>Genomic mechanisms accounting for the adaptation to parasitism in nematode-trapping fungi.</title>
        <authorList>
            <person name="Ahren D.G."/>
        </authorList>
    </citation>
    <scope>NUCLEOTIDE SEQUENCE [LARGE SCALE GENOMIC DNA]</scope>
    <source>
        <strain evidence="3">CBS 200.50</strain>
    </source>
</reference>
<feature type="compositionally biased region" description="Low complexity" evidence="1">
    <location>
        <begin position="11"/>
        <end position="43"/>
    </location>
</feature>
<reference evidence="2 3" key="1">
    <citation type="journal article" date="2013" name="PLoS Genet.">
        <title>Genomic mechanisms accounting for the adaptation to parasitism in nematode-trapping fungi.</title>
        <authorList>
            <person name="Meerupati T."/>
            <person name="Andersson K.M."/>
            <person name="Friman E."/>
            <person name="Kumar D."/>
            <person name="Tunlid A."/>
            <person name="Ahren D."/>
        </authorList>
    </citation>
    <scope>NUCLEOTIDE SEQUENCE [LARGE SCALE GENOMIC DNA]</scope>
    <source>
        <strain evidence="2 3">CBS 200.50</strain>
    </source>
</reference>
<comment type="caution">
    <text evidence="2">The sequence shown here is derived from an EMBL/GenBank/DDBJ whole genome shotgun (WGS) entry which is preliminary data.</text>
</comment>
<feature type="region of interest" description="Disordered" evidence="1">
    <location>
        <begin position="1"/>
        <end position="46"/>
    </location>
</feature>
<keyword evidence="3" id="KW-1185">Reference proteome</keyword>